<evidence type="ECO:0000256" key="2">
    <source>
        <dbReference type="ARBA" id="ARBA00022473"/>
    </source>
</evidence>
<dbReference type="InterPro" id="IPR003676">
    <property type="entry name" value="SAUR_fam"/>
</dbReference>
<evidence type="ECO:0000313" key="4">
    <source>
        <dbReference type="EMBL" id="KDO38045.1"/>
    </source>
</evidence>
<dbReference type="GO" id="GO:0009733">
    <property type="term" value="P:response to auxin"/>
    <property type="evidence" value="ECO:0007669"/>
    <property type="project" value="InterPro"/>
</dbReference>
<gene>
    <name evidence="4" type="ORF">CISIN_1g048251mg</name>
</gene>
<keyword evidence="2" id="KW-0217">Developmental protein</keyword>
<reference evidence="4 5" key="1">
    <citation type="submission" date="2014-04" db="EMBL/GenBank/DDBJ databases">
        <authorList>
            <consortium name="International Citrus Genome Consortium"/>
            <person name="Gmitter F."/>
            <person name="Chen C."/>
            <person name="Farmerie W."/>
            <person name="Harkins T."/>
            <person name="Desany B."/>
            <person name="Mohiuddin M."/>
            <person name="Kodira C."/>
            <person name="Borodovsky M."/>
            <person name="Lomsadze A."/>
            <person name="Burns P."/>
            <person name="Jenkins J."/>
            <person name="Prochnik S."/>
            <person name="Shu S."/>
            <person name="Chapman J."/>
            <person name="Pitluck S."/>
            <person name="Schmutz J."/>
            <person name="Rokhsar D."/>
        </authorList>
    </citation>
    <scope>NUCLEOTIDE SEQUENCE</scope>
</reference>
<evidence type="ECO:0000313" key="5">
    <source>
        <dbReference type="Proteomes" id="UP000027120"/>
    </source>
</evidence>
<protein>
    <submittedName>
        <fullName evidence="4">Uncharacterized protein</fullName>
    </submittedName>
</protein>
<dbReference type="AlphaFoldDB" id="A0A067D910"/>
<dbReference type="Pfam" id="PF02519">
    <property type="entry name" value="Auxin_inducible"/>
    <property type="match status" value="1"/>
</dbReference>
<keyword evidence="3" id="KW-0341">Growth regulation</keyword>
<organism evidence="4 5">
    <name type="scientific">Citrus sinensis</name>
    <name type="common">Sweet orange</name>
    <name type="synonym">Citrus aurantium var. sinensis</name>
    <dbReference type="NCBI Taxonomy" id="2711"/>
    <lineage>
        <taxon>Eukaryota</taxon>
        <taxon>Viridiplantae</taxon>
        <taxon>Streptophyta</taxon>
        <taxon>Embryophyta</taxon>
        <taxon>Tracheophyta</taxon>
        <taxon>Spermatophyta</taxon>
        <taxon>Magnoliopsida</taxon>
        <taxon>eudicotyledons</taxon>
        <taxon>Gunneridae</taxon>
        <taxon>Pentapetalae</taxon>
        <taxon>rosids</taxon>
        <taxon>malvids</taxon>
        <taxon>Sapindales</taxon>
        <taxon>Rutaceae</taxon>
        <taxon>Aurantioideae</taxon>
        <taxon>Citrus</taxon>
    </lineage>
</organism>
<dbReference type="Proteomes" id="UP000027120">
    <property type="component" value="Unassembled WGS sequence"/>
</dbReference>
<keyword evidence="5" id="KW-1185">Reference proteome</keyword>
<accession>A0A067D910</accession>
<dbReference type="EMBL" id="KK788904">
    <property type="protein sequence ID" value="KDO38045.1"/>
    <property type="molecule type" value="Genomic_DNA"/>
</dbReference>
<name>A0A067D910_CITSI</name>
<comment type="similarity">
    <text evidence="1">Belongs to the ARG7 family.</text>
</comment>
<dbReference type="PANTHER" id="PTHR31929">
    <property type="entry name" value="SAUR-LIKE AUXIN-RESPONSIVE PROTEIN FAMILY-RELATED"/>
    <property type="match status" value="1"/>
</dbReference>
<evidence type="ECO:0000256" key="3">
    <source>
        <dbReference type="ARBA" id="ARBA00022604"/>
    </source>
</evidence>
<evidence type="ECO:0000256" key="1">
    <source>
        <dbReference type="ARBA" id="ARBA00006974"/>
    </source>
</evidence>
<proteinExistence type="inferred from homology"/>
<sequence>MGFRLPGIVHAKKILQKYPFNGPQSAKMTPEGYVADYLNQSLFQDLLSQAEKEFGFDDHPAGGLLRIPCGEDVFTELISRLNKQ</sequence>